<evidence type="ECO:0000313" key="3">
    <source>
        <dbReference type="Proteomes" id="UP000256970"/>
    </source>
</evidence>
<evidence type="ECO:0000256" key="1">
    <source>
        <dbReference type="ARBA" id="ARBA00004430"/>
    </source>
</evidence>
<dbReference type="AlphaFoldDB" id="A0A383WFZ8"/>
<proteinExistence type="predicted"/>
<organism evidence="2 3">
    <name type="scientific">Tetradesmus obliquus</name>
    <name type="common">Green alga</name>
    <name type="synonym">Acutodesmus obliquus</name>
    <dbReference type="NCBI Taxonomy" id="3088"/>
    <lineage>
        <taxon>Eukaryota</taxon>
        <taxon>Viridiplantae</taxon>
        <taxon>Chlorophyta</taxon>
        <taxon>core chlorophytes</taxon>
        <taxon>Chlorophyceae</taxon>
        <taxon>CS clade</taxon>
        <taxon>Sphaeropleales</taxon>
        <taxon>Scenedesmaceae</taxon>
        <taxon>Tetradesmus</taxon>
    </lineage>
</organism>
<dbReference type="GO" id="GO:0005930">
    <property type="term" value="C:axoneme"/>
    <property type="evidence" value="ECO:0007669"/>
    <property type="project" value="UniProtKB-SubCell"/>
</dbReference>
<sequence length="229" mass="24626">MQRLTLSNCCETQAGMLALNSLTAFSEINLRYYQVLADVPTSSAWAQLKQLRSLHIRSTIRPFGASDGVRGLQRVMAGVAAASGLCKLHLDFRDVDGVLRPKLFGYLTGLQQLQELRVKGVHAASIDGAHLQLYGANSECVRRAMSSDAADIMQLTALTGLTRLEVTSWTAGAAAAGALATGLPQLCRLKLYDCCIESTAALPALGRLSHLQHLDLRQNLRDVATACSC</sequence>
<evidence type="ECO:0000313" key="2">
    <source>
        <dbReference type="EMBL" id="SZX75999.1"/>
    </source>
</evidence>
<name>A0A383WFZ8_TETOB</name>
<accession>A0A383WFZ8</accession>
<comment type="subcellular location">
    <subcellularLocation>
        <location evidence="1">Cytoplasm</location>
        <location evidence="1">Cytoskeleton</location>
        <location evidence="1">Cilium axoneme</location>
    </subcellularLocation>
</comment>
<protein>
    <submittedName>
        <fullName evidence="2">Uncharacterized protein</fullName>
    </submittedName>
</protein>
<dbReference type="Gene3D" id="3.80.10.10">
    <property type="entry name" value="Ribonuclease Inhibitor"/>
    <property type="match status" value="1"/>
</dbReference>
<keyword evidence="3" id="KW-1185">Reference proteome</keyword>
<dbReference type="EMBL" id="FNXT01001246">
    <property type="protein sequence ID" value="SZX75999.1"/>
    <property type="molecule type" value="Genomic_DNA"/>
</dbReference>
<dbReference type="Proteomes" id="UP000256970">
    <property type="component" value="Unassembled WGS sequence"/>
</dbReference>
<dbReference type="SUPFAM" id="SSF52047">
    <property type="entry name" value="RNI-like"/>
    <property type="match status" value="1"/>
</dbReference>
<dbReference type="InterPro" id="IPR032675">
    <property type="entry name" value="LRR_dom_sf"/>
</dbReference>
<reference evidence="2 3" key="1">
    <citation type="submission" date="2016-10" db="EMBL/GenBank/DDBJ databases">
        <authorList>
            <person name="Cai Z."/>
        </authorList>
    </citation>
    <scope>NUCLEOTIDE SEQUENCE [LARGE SCALE GENOMIC DNA]</scope>
</reference>
<gene>
    <name evidence="2" type="ORF">BQ4739_LOCUS16365</name>
</gene>